<dbReference type="InterPro" id="IPR009577">
    <property type="entry name" value="Sm_multidrug_ex"/>
</dbReference>
<protein>
    <recommendedName>
        <fullName evidence="4">Small multi-drug export protein</fullName>
    </recommendedName>
</protein>
<feature type="transmembrane region" description="Helical" evidence="1">
    <location>
        <begin position="76"/>
        <end position="96"/>
    </location>
</feature>
<feature type="transmembrane region" description="Helical" evidence="1">
    <location>
        <begin position="7"/>
        <end position="28"/>
    </location>
</feature>
<proteinExistence type="predicted"/>
<dbReference type="Pfam" id="PF06695">
    <property type="entry name" value="Sm_multidrug_ex"/>
    <property type="match status" value="1"/>
</dbReference>
<accession>A0A8J3FBX8</accession>
<evidence type="ECO:0008006" key="4">
    <source>
        <dbReference type="Google" id="ProtNLM"/>
    </source>
</evidence>
<evidence type="ECO:0000313" key="2">
    <source>
        <dbReference type="EMBL" id="GGK06634.1"/>
    </source>
</evidence>
<gene>
    <name evidence="2" type="ORF">GCM10007043_20890</name>
</gene>
<feature type="transmembrane region" description="Helical" evidence="1">
    <location>
        <begin position="34"/>
        <end position="55"/>
    </location>
</feature>
<evidence type="ECO:0000256" key="1">
    <source>
        <dbReference type="SAM" id="Phobius"/>
    </source>
</evidence>
<keyword evidence="1" id="KW-0812">Transmembrane</keyword>
<name>A0A8J3FBX8_9BACI</name>
<reference evidence="2" key="2">
    <citation type="submission" date="2020-09" db="EMBL/GenBank/DDBJ databases">
        <authorList>
            <person name="Sun Q."/>
            <person name="Ohkuma M."/>
        </authorList>
    </citation>
    <scope>NUCLEOTIDE SEQUENCE</scope>
    <source>
        <strain evidence="2">JCM 14719</strain>
    </source>
</reference>
<reference evidence="2" key="1">
    <citation type="journal article" date="2014" name="Int. J. Syst. Evol. Microbiol.">
        <title>Complete genome sequence of Corynebacterium casei LMG S-19264T (=DSM 44701T), isolated from a smear-ripened cheese.</title>
        <authorList>
            <consortium name="US DOE Joint Genome Institute (JGI-PGF)"/>
            <person name="Walter F."/>
            <person name="Albersmeier A."/>
            <person name="Kalinowski J."/>
            <person name="Ruckert C."/>
        </authorList>
    </citation>
    <scope>NUCLEOTIDE SEQUENCE</scope>
    <source>
        <strain evidence="2">JCM 14719</strain>
    </source>
</reference>
<evidence type="ECO:0000313" key="3">
    <source>
        <dbReference type="Proteomes" id="UP000637720"/>
    </source>
</evidence>
<keyword evidence="1" id="KW-0472">Membrane</keyword>
<feature type="transmembrane region" description="Helical" evidence="1">
    <location>
        <begin position="116"/>
        <end position="139"/>
    </location>
</feature>
<comment type="caution">
    <text evidence="2">The sequence shown here is derived from an EMBL/GenBank/DDBJ whole genome shotgun (WGS) entry which is preliminary data.</text>
</comment>
<organism evidence="2 3">
    <name type="scientific">Calditerricola satsumensis</name>
    <dbReference type="NCBI Taxonomy" id="373054"/>
    <lineage>
        <taxon>Bacteria</taxon>
        <taxon>Bacillati</taxon>
        <taxon>Bacillota</taxon>
        <taxon>Bacilli</taxon>
        <taxon>Bacillales</taxon>
        <taxon>Bacillaceae</taxon>
        <taxon>Calditerricola</taxon>
    </lineage>
</organism>
<dbReference type="RefSeq" id="WP_054670501.1">
    <property type="nucleotide sequence ID" value="NZ_BMOF01000056.1"/>
</dbReference>
<sequence length="159" mass="16469">MELLIRFLTVVGIGAVELWAAIPAGLAFRLPPVLTGIASALGAIGGAILVIVLGDRARTWILNIRGGKGSRKKNGVLYRIWNRYGVIGLGLLAPLITGAPLGAAIGITLGASPRQLFLWISLGIVVWTIILTVLAVLGVMGIEAVENGNTGGGRPFEGP</sequence>
<keyword evidence="3" id="KW-1185">Reference proteome</keyword>
<dbReference type="EMBL" id="BMOF01000056">
    <property type="protein sequence ID" value="GGK06634.1"/>
    <property type="molecule type" value="Genomic_DNA"/>
</dbReference>
<keyword evidence="1" id="KW-1133">Transmembrane helix</keyword>
<dbReference type="AlphaFoldDB" id="A0A8J3FBX8"/>
<dbReference type="Proteomes" id="UP000637720">
    <property type="component" value="Unassembled WGS sequence"/>
</dbReference>